<protein>
    <submittedName>
        <fullName evidence="1">Uncharacterized protein</fullName>
    </submittedName>
</protein>
<accession>A0AAD4MNN2</accession>
<dbReference type="EMBL" id="JAKKPZ010000130">
    <property type="protein sequence ID" value="KAI1700962.1"/>
    <property type="molecule type" value="Genomic_DNA"/>
</dbReference>
<keyword evidence="2" id="KW-1185">Reference proteome</keyword>
<dbReference type="AlphaFoldDB" id="A0AAD4MNN2"/>
<name>A0AAD4MNN2_9BILA</name>
<proteinExistence type="predicted"/>
<organism evidence="1 2">
    <name type="scientific">Ditylenchus destructor</name>
    <dbReference type="NCBI Taxonomy" id="166010"/>
    <lineage>
        <taxon>Eukaryota</taxon>
        <taxon>Metazoa</taxon>
        <taxon>Ecdysozoa</taxon>
        <taxon>Nematoda</taxon>
        <taxon>Chromadorea</taxon>
        <taxon>Rhabditida</taxon>
        <taxon>Tylenchina</taxon>
        <taxon>Tylenchomorpha</taxon>
        <taxon>Sphaerularioidea</taxon>
        <taxon>Anguinidae</taxon>
        <taxon>Anguininae</taxon>
        <taxon>Ditylenchus</taxon>
    </lineage>
</organism>
<sequence length="236" mass="27514">MAKCFRVCFDETPVQFLFTVIIIASHCQHGSSLYSIITGFLPKDDITDLMLMSRNFNAFVTPRLQKIDEEMATMNQSMVLLVPRHLSDRSFCSLISHNVQGILKRCKPIGTEAKKRMRKVFQNRQDIINYLRNATSGFGILDSLKKRMSLQRFEDKTFLYILCVLVSTPKFRQVYNVRKSLAQDTIQFAALAHREIYNRCPNPHPERNPSYDIEIFNDNVRQVWLFCNQDANVYDD</sequence>
<evidence type="ECO:0000313" key="2">
    <source>
        <dbReference type="Proteomes" id="UP001201812"/>
    </source>
</evidence>
<evidence type="ECO:0000313" key="1">
    <source>
        <dbReference type="EMBL" id="KAI1700962.1"/>
    </source>
</evidence>
<dbReference type="Proteomes" id="UP001201812">
    <property type="component" value="Unassembled WGS sequence"/>
</dbReference>
<gene>
    <name evidence="1" type="ORF">DdX_16401</name>
</gene>
<comment type="caution">
    <text evidence="1">The sequence shown here is derived from an EMBL/GenBank/DDBJ whole genome shotgun (WGS) entry which is preliminary data.</text>
</comment>
<reference evidence="1" key="1">
    <citation type="submission" date="2022-01" db="EMBL/GenBank/DDBJ databases">
        <title>Genome Sequence Resource for Two Populations of Ditylenchus destructor, the Migratory Endoparasitic Phytonematode.</title>
        <authorList>
            <person name="Zhang H."/>
            <person name="Lin R."/>
            <person name="Xie B."/>
        </authorList>
    </citation>
    <scope>NUCLEOTIDE SEQUENCE</scope>
    <source>
        <strain evidence="1">BazhouSP</strain>
    </source>
</reference>